<evidence type="ECO:0000313" key="2">
    <source>
        <dbReference type="EMBL" id="KAK7077830.1"/>
    </source>
</evidence>
<reference evidence="2 3" key="1">
    <citation type="submission" date="2023-11" db="EMBL/GenBank/DDBJ databases">
        <title>Halocaridina rubra genome assembly.</title>
        <authorList>
            <person name="Smith C."/>
        </authorList>
    </citation>
    <scope>NUCLEOTIDE SEQUENCE [LARGE SCALE GENOMIC DNA]</scope>
    <source>
        <strain evidence="2">EP-1</strain>
        <tissue evidence="2">Whole</tissue>
    </source>
</reference>
<accession>A0AAN9AAE1</accession>
<keyword evidence="1" id="KW-0732">Signal</keyword>
<dbReference type="AlphaFoldDB" id="A0AAN9AAE1"/>
<gene>
    <name evidence="2" type="ORF">SK128_016612</name>
</gene>
<evidence type="ECO:0000313" key="3">
    <source>
        <dbReference type="Proteomes" id="UP001381693"/>
    </source>
</evidence>
<name>A0AAN9AAE1_HALRR</name>
<feature type="signal peptide" evidence="1">
    <location>
        <begin position="1"/>
        <end position="20"/>
    </location>
</feature>
<dbReference type="EMBL" id="JAXCGZ010008216">
    <property type="protein sequence ID" value="KAK7077830.1"/>
    <property type="molecule type" value="Genomic_DNA"/>
</dbReference>
<evidence type="ECO:0000256" key="1">
    <source>
        <dbReference type="SAM" id="SignalP"/>
    </source>
</evidence>
<protein>
    <submittedName>
        <fullName evidence="2">Uncharacterized protein</fullName>
    </submittedName>
</protein>
<dbReference type="Proteomes" id="UP001381693">
    <property type="component" value="Unassembled WGS sequence"/>
</dbReference>
<feature type="non-terminal residue" evidence="2">
    <location>
        <position position="51"/>
    </location>
</feature>
<comment type="caution">
    <text evidence="2">The sequence shown here is derived from an EMBL/GenBank/DDBJ whole genome shotgun (WGS) entry which is preliminary data.</text>
</comment>
<sequence length="51" mass="6381">GRTIICVAYTVMFLKLWSYAQVNHWCRSDRSYKKRFLRKRSYSLRKQEDYE</sequence>
<proteinExistence type="predicted"/>
<keyword evidence="3" id="KW-1185">Reference proteome</keyword>
<feature type="non-terminal residue" evidence="2">
    <location>
        <position position="1"/>
    </location>
</feature>
<organism evidence="2 3">
    <name type="scientific">Halocaridina rubra</name>
    <name type="common">Hawaiian red shrimp</name>
    <dbReference type="NCBI Taxonomy" id="373956"/>
    <lineage>
        <taxon>Eukaryota</taxon>
        <taxon>Metazoa</taxon>
        <taxon>Ecdysozoa</taxon>
        <taxon>Arthropoda</taxon>
        <taxon>Crustacea</taxon>
        <taxon>Multicrustacea</taxon>
        <taxon>Malacostraca</taxon>
        <taxon>Eumalacostraca</taxon>
        <taxon>Eucarida</taxon>
        <taxon>Decapoda</taxon>
        <taxon>Pleocyemata</taxon>
        <taxon>Caridea</taxon>
        <taxon>Atyoidea</taxon>
        <taxon>Atyidae</taxon>
        <taxon>Halocaridina</taxon>
    </lineage>
</organism>
<feature type="chain" id="PRO_5043039410" evidence="1">
    <location>
        <begin position="21"/>
        <end position="51"/>
    </location>
</feature>